<dbReference type="AlphaFoldDB" id="A0A193LD01"/>
<dbReference type="STRING" id="1548547.BA177_03175"/>
<dbReference type="InterPro" id="IPR003746">
    <property type="entry name" value="DUF167"/>
</dbReference>
<evidence type="ECO:0000256" key="2">
    <source>
        <dbReference type="HAMAP-Rule" id="MF_00634"/>
    </source>
</evidence>
<evidence type="ECO:0000313" key="3">
    <source>
        <dbReference type="EMBL" id="ANO50348.1"/>
    </source>
</evidence>
<dbReference type="SMART" id="SM01152">
    <property type="entry name" value="DUF167"/>
    <property type="match status" value="1"/>
</dbReference>
<dbReference type="Proteomes" id="UP000092695">
    <property type="component" value="Chromosome"/>
</dbReference>
<dbReference type="InterPro" id="IPR036591">
    <property type="entry name" value="YggU-like_sf"/>
</dbReference>
<dbReference type="NCBIfam" id="TIGR00251">
    <property type="entry name" value="DUF167 family protein"/>
    <property type="match status" value="1"/>
</dbReference>
<accession>A0A193LD01</accession>
<name>A0A193LD01_9GAMM</name>
<evidence type="ECO:0000313" key="4">
    <source>
        <dbReference type="Proteomes" id="UP000092695"/>
    </source>
</evidence>
<dbReference type="Pfam" id="PF02594">
    <property type="entry name" value="DUF167"/>
    <property type="match status" value="1"/>
</dbReference>
<dbReference type="RefSeq" id="WP_068612742.1">
    <property type="nucleotide sequence ID" value="NZ_CP016268.1"/>
</dbReference>
<sequence>MMAADGDELRIRTRVTPRAARSELQGMVDGMLRIRTTAAPADGAANKDVIKQLAKAFGVPKSAIVLLRGESSRIKDFVIHKPTRRPTCLTP</sequence>
<dbReference type="PANTHER" id="PTHR13420:SF7">
    <property type="entry name" value="UPF0235 PROTEIN C15ORF40"/>
    <property type="match status" value="1"/>
</dbReference>
<dbReference type="HAMAP" id="MF_00634">
    <property type="entry name" value="UPF0235"/>
    <property type="match status" value="1"/>
</dbReference>
<protein>
    <recommendedName>
        <fullName evidence="2">UPF0235 protein BA177_03175</fullName>
    </recommendedName>
</protein>
<dbReference type="Gene3D" id="3.30.1200.10">
    <property type="entry name" value="YggU-like"/>
    <property type="match status" value="1"/>
</dbReference>
<dbReference type="EMBL" id="CP016268">
    <property type="protein sequence ID" value="ANO50348.1"/>
    <property type="molecule type" value="Genomic_DNA"/>
</dbReference>
<dbReference type="KEGG" id="woc:BA177_03175"/>
<gene>
    <name evidence="3" type="ORF">BA177_03175</name>
</gene>
<dbReference type="PANTHER" id="PTHR13420">
    <property type="entry name" value="UPF0235 PROTEIN C15ORF40"/>
    <property type="match status" value="1"/>
</dbReference>
<organism evidence="3 4">
    <name type="scientific">Woeseia oceani</name>
    <dbReference type="NCBI Taxonomy" id="1548547"/>
    <lineage>
        <taxon>Bacteria</taxon>
        <taxon>Pseudomonadati</taxon>
        <taxon>Pseudomonadota</taxon>
        <taxon>Gammaproteobacteria</taxon>
        <taxon>Woeseiales</taxon>
        <taxon>Woeseiaceae</taxon>
        <taxon>Woeseia</taxon>
    </lineage>
</organism>
<reference evidence="3 4" key="1">
    <citation type="submission" date="2016-06" db="EMBL/GenBank/DDBJ databases">
        <title>Complete genome sequence of a deep-branching marine Gamma Proteobacterium Woeseia oceani type strain XK5.</title>
        <authorList>
            <person name="Mu D."/>
            <person name="Du Z."/>
        </authorList>
    </citation>
    <scope>NUCLEOTIDE SEQUENCE [LARGE SCALE GENOMIC DNA]</scope>
    <source>
        <strain evidence="3 4">XK5</strain>
    </source>
</reference>
<keyword evidence="4" id="KW-1185">Reference proteome</keyword>
<dbReference type="OrthoDB" id="9800587at2"/>
<proteinExistence type="inferred from homology"/>
<dbReference type="SUPFAM" id="SSF69786">
    <property type="entry name" value="YggU-like"/>
    <property type="match status" value="1"/>
</dbReference>
<evidence type="ECO:0000256" key="1">
    <source>
        <dbReference type="ARBA" id="ARBA00010364"/>
    </source>
</evidence>
<dbReference type="GO" id="GO:0005737">
    <property type="term" value="C:cytoplasm"/>
    <property type="evidence" value="ECO:0007669"/>
    <property type="project" value="TreeGrafter"/>
</dbReference>
<comment type="similarity">
    <text evidence="1 2">Belongs to the UPF0235 family.</text>
</comment>